<feature type="transmembrane region" description="Helical" evidence="10">
    <location>
        <begin position="44"/>
        <end position="60"/>
    </location>
</feature>
<dbReference type="OrthoDB" id="29558at2759"/>
<dbReference type="InterPro" id="IPR009582">
    <property type="entry name" value="Spc2/SPCS2"/>
</dbReference>
<keyword evidence="4 10" id="KW-0812">Transmembrane</keyword>
<name>A0A8H8BVE6_9HELO</name>
<proteinExistence type="inferred from homology"/>
<sequence length="232" mass="25452">MAVSQEKISVHSLADLKNTSDDAIPAYLNSLSFKQSHTLTDTRLALGYSAFLICAATFYWDYKLGFDSTKYYTAVAVAIYTLLNGALTFWIWGVEKGTIYIGTNSAGDKIQIASKTEKHVPIYNLTVTVWKKGEKDGKVVSIKKPFTQWFDKKGGFVVLPFQQMIASAVDVVGKMDPGKVVKKEKKVASVEDADRSMDDKWASLLAESSGVSLGAEETVTPKSSKKRSKKAA</sequence>
<dbReference type="GO" id="GO:0045047">
    <property type="term" value="P:protein targeting to ER"/>
    <property type="evidence" value="ECO:0007669"/>
    <property type="project" value="TreeGrafter"/>
</dbReference>
<organism evidence="11 12">
    <name type="scientific">Cadophora malorum</name>
    <dbReference type="NCBI Taxonomy" id="108018"/>
    <lineage>
        <taxon>Eukaryota</taxon>
        <taxon>Fungi</taxon>
        <taxon>Dikarya</taxon>
        <taxon>Ascomycota</taxon>
        <taxon>Pezizomycotina</taxon>
        <taxon>Leotiomycetes</taxon>
        <taxon>Helotiales</taxon>
        <taxon>Ploettnerulaceae</taxon>
        <taxon>Cadophora</taxon>
    </lineage>
</organism>
<evidence type="ECO:0000313" key="12">
    <source>
        <dbReference type="Proteomes" id="UP000664132"/>
    </source>
</evidence>
<evidence type="ECO:0000256" key="10">
    <source>
        <dbReference type="SAM" id="Phobius"/>
    </source>
</evidence>
<evidence type="ECO:0000256" key="2">
    <source>
        <dbReference type="ARBA" id="ARBA00007324"/>
    </source>
</evidence>
<evidence type="ECO:0000256" key="7">
    <source>
        <dbReference type="ARBA" id="ARBA00023136"/>
    </source>
</evidence>
<keyword evidence="6 10" id="KW-1133">Transmembrane helix</keyword>
<evidence type="ECO:0000256" key="6">
    <source>
        <dbReference type="ARBA" id="ARBA00022989"/>
    </source>
</evidence>
<gene>
    <name evidence="11" type="ORF">IFR04_001355</name>
</gene>
<keyword evidence="12" id="KW-1185">Reference proteome</keyword>
<feature type="compositionally biased region" description="Basic residues" evidence="9">
    <location>
        <begin position="223"/>
        <end position="232"/>
    </location>
</feature>
<dbReference type="Proteomes" id="UP000664132">
    <property type="component" value="Unassembled WGS sequence"/>
</dbReference>
<reference evidence="11" key="1">
    <citation type="submission" date="2021-02" db="EMBL/GenBank/DDBJ databases">
        <title>Genome sequence Cadophora malorum strain M34.</title>
        <authorList>
            <person name="Stefanovic E."/>
            <person name="Vu D."/>
            <person name="Scully C."/>
            <person name="Dijksterhuis J."/>
            <person name="Roader J."/>
            <person name="Houbraken J."/>
        </authorList>
    </citation>
    <scope>NUCLEOTIDE SEQUENCE</scope>
    <source>
        <strain evidence="11">M34</strain>
    </source>
</reference>
<dbReference type="EMBL" id="JAFJYH010000010">
    <property type="protein sequence ID" value="KAG4425436.1"/>
    <property type="molecule type" value="Genomic_DNA"/>
</dbReference>
<dbReference type="AlphaFoldDB" id="A0A8H8BVE6"/>
<evidence type="ECO:0000256" key="5">
    <source>
        <dbReference type="ARBA" id="ARBA00022824"/>
    </source>
</evidence>
<dbReference type="PANTHER" id="PTHR13085:SF0">
    <property type="entry name" value="SIGNAL PEPTIDASE COMPLEX SUBUNIT 2"/>
    <property type="match status" value="1"/>
</dbReference>
<evidence type="ECO:0000256" key="1">
    <source>
        <dbReference type="ARBA" id="ARBA00004477"/>
    </source>
</evidence>
<evidence type="ECO:0000256" key="8">
    <source>
        <dbReference type="ARBA" id="ARBA00045608"/>
    </source>
</evidence>
<comment type="function">
    <text evidence="8">Component of the signal peptidase complex (SPC) which catalyzes the cleavage of N-terminal signal sequences from nascent proteins as they are translocated into the lumen of the endoplasmic reticulum. Enhances the enzymatic activity of SPC and facilitates the interactions between different components of the translocation site.</text>
</comment>
<protein>
    <recommendedName>
        <fullName evidence="3">Signal peptidase complex subunit 2</fullName>
    </recommendedName>
</protein>
<evidence type="ECO:0000256" key="9">
    <source>
        <dbReference type="SAM" id="MobiDB-lite"/>
    </source>
</evidence>
<accession>A0A8H8BVE6</accession>
<dbReference type="Pfam" id="PF06703">
    <property type="entry name" value="SPC25"/>
    <property type="match status" value="1"/>
</dbReference>
<evidence type="ECO:0000256" key="3">
    <source>
        <dbReference type="ARBA" id="ARBA00017057"/>
    </source>
</evidence>
<evidence type="ECO:0000256" key="4">
    <source>
        <dbReference type="ARBA" id="ARBA00022692"/>
    </source>
</evidence>
<dbReference type="PANTHER" id="PTHR13085">
    <property type="entry name" value="MICROSOMAL SIGNAL PEPTIDASE 25 KDA SUBUNIT"/>
    <property type="match status" value="1"/>
</dbReference>
<dbReference type="GO" id="GO:0005787">
    <property type="term" value="C:signal peptidase complex"/>
    <property type="evidence" value="ECO:0007669"/>
    <property type="project" value="InterPro"/>
</dbReference>
<dbReference type="GO" id="GO:0006465">
    <property type="term" value="P:signal peptide processing"/>
    <property type="evidence" value="ECO:0007669"/>
    <property type="project" value="InterPro"/>
</dbReference>
<feature type="transmembrane region" description="Helical" evidence="10">
    <location>
        <begin position="72"/>
        <end position="92"/>
    </location>
</feature>
<evidence type="ECO:0000313" key="11">
    <source>
        <dbReference type="EMBL" id="KAG4425436.1"/>
    </source>
</evidence>
<comment type="subcellular location">
    <subcellularLocation>
        <location evidence="1">Endoplasmic reticulum membrane</location>
        <topology evidence="1">Multi-pass membrane protein</topology>
    </subcellularLocation>
</comment>
<comment type="similarity">
    <text evidence="2">Belongs to the SPCS2 family.</text>
</comment>
<keyword evidence="5" id="KW-0256">Endoplasmic reticulum</keyword>
<keyword evidence="7 10" id="KW-0472">Membrane</keyword>
<comment type="caution">
    <text evidence="11">The sequence shown here is derived from an EMBL/GenBank/DDBJ whole genome shotgun (WGS) entry which is preliminary data.</text>
</comment>
<feature type="region of interest" description="Disordered" evidence="9">
    <location>
        <begin position="212"/>
        <end position="232"/>
    </location>
</feature>